<evidence type="ECO:0000313" key="3">
    <source>
        <dbReference type="Proteomes" id="UP000279968"/>
    </source>
</evidence>
<keyword evidence="3" id="KW-1185">Reference proteome</keyword>
<organism evidence="2 3">
    <name type="scientific">Micromonospora costi</name>
    <dbReference type="NCBI Taxonomy" id="1530042"/>
    <lineage>
        <taxon>Bacteria</taxon>
        <taxon>Bacillati</taxon>
        <taxon>Actinomycetota</taxon>
        <taxon>Actinomycetes</taxon>
        <taxon>Micromonosporales</taxon>
        <taxon>Micromonosporaceae</taxon>
        <taxon>Micromonospora</taxon>
    </lineage>
</organism>
<feature type="transmembrane region" description="Helical" evidence="1">
    <location>
        <begin position="71"/>
        <end position="89"/>
    </location>
</feature>
<dbReference type="EMBL" id="RBAN01000004">
    <property type="protein sequence ID" value="RKN52723.1"/>
    <property type="molecule type" value="Genomic_DNA"/>
</dbReference>
<feature type="transmembrane region" description="Helical" evidence="1">
    <location>
        <begin position="245"/>
        <end position="266"/>
    </location>
</feature>
<comment type="caution">
    <text evidence="2">The sequence shown here is derived from an EMBL/GenBank/DDBJ whole genome shotgun (WGS) entry which is preliminary data.</text>
</comment>
<feature type="transmembrane region" description="Helical" evidence="1">
    <location>
        <begin position="110"/>
        <end position="133"/>
    </location>
</feature>
<reference evidence="2 3" key="1">
    <citation type="journal article" date="2015" name="Int. J. Syst. Evol. Microbiol.">
        <title>Micromonospora costi sp. nov., isolated from a leaf of Costus speciosus.</title>
        <authorList>
            <person name="Thawai C."/>
        </authorList>
    </citation>
    <scope>NUCLEOTIDE SEQUENCE [LARGE SCALE GENOMIC DNA]</scope>
    <source>
        <strain evidence="2 3">CS1-12</strain>
    </source>
</reference>
<evidence type="ECO:0000313" key="2">
    <source>
        <dbReference type="EMBL" id="RKN52723.1"/>
    </source>
</evidence>
<dbReference type="AlphaFoldDB" id="A0A3A9ZWR1"/>
<name>A0A3A9ZWR1_9ACTN</name>
<feature type="transmembrane region" description="Helical" evidence="1">
    <location>
        <begin position="18"/>
        <end position="35"/>
    </location>
</feature>
<protein>
    <submittedName>
        <fullName evidence="2">Uncharacterized protein</fullName>
    </submittedName>
</protein>
<dbReference type="RefSeq" id="WP_120781631.1">
    <property type="nucleotide sequence ID" value="NZ_JBHLUP010000002.1"/>
</dbReference>
<accession>A0A3A9ZWR1</accession>
<proteinExistence type="predicted"/>
<evidence type="ECO:0000256" key="1">
    <source>
        <dbReference type="SAM" id="Phobius"/>
    </source>
</evidence>
<keyword evidence="1" id="KW-1133">Transmembrane helix</keyword>
<feature type="transmembrane region" description="Helical" evidence="1">
    <location>
        <begin position="203"/>
        <end position="225"/>
    </location>
</feature>
<gene>
    <name evidence="2" type="ORF">D7193_23045</name>
</gene>
<keyword evidence="1" id="KW-0472">Membrane</keyword>
<feature type="transmembrane region" description="Helical" evidence="1">
    <location>
        <begin position="169"/>
        <end position="191"/>
    </location>
</feature>
<keyword evidence="1" id="KW-0812">Transmembrane</keyword>
<dbReference type="Proteomes" id="UP000279968">
    <property type="component" value="Unassembled WGS sequence"/>
</dbReference>
<sequence length="279" mass="28839">MTGTVAVEVRRALGAWRWWLTLPLLAVWTVAAFRWNEVAADVFGNYDAQGDDQVLEQMGVLAGQRWTSGHALGQLLALVVGAGLAVEAFRRRGDRGRTVASPRTVLVARMLAAVLVSVALAATAVTVTAVLMAGEPIDTAPLEAAVLAHPERYPYALPPAEVHAGVRRAVLVGLAGFPLWAVVGVGVGVLVRRIALTAALGVAYHASTFFLAAFVSHSRLLVAAVPMVTHAAAVDVVQDRAVGGPATAVALAATGLLAVVLGWSALASVSRPATVEADG</sequence>